<keyword evidence="1" id="KW-0732">Signal</keyword>
<dbReference type="Gene3D" id="3.40.50.410">
    <property type="entry name" value="von Willebrand factor, type A domain"/>
    <property type="match status" value="1"/>
</dbReference>
<keyword evidence="4" id="KW-1185">Reference proteome</keyword>
<protein>
    <submittedName>
        <fullName evidence="3">VWA domain-containing protein</fullName>
    </submittedName>
</protein>
<gene>
    <name evidence="3" type="ORF">ACFOX3_14035</name>
</gene>
<dbReference type="InterPro" id="IPR002035">
    <property type="entry name" value="VWF_A"/>
</dbReference>
<dbReference type="Proteomes" id="UP001595840">
    <property type="component" value="Unassembled WGS sequence"/>
</dbReference>
<evidence type="ECO:0000256" key="1">
    <source>
        <dbReference type="SAM" id="SignalP"/>
    </source>
</evidence>
<dbReference type="RefSeq" id="WP_290261225.1">
    <property type="nucleotide sequence ID" value="NZ_JAUFQG010000004.1"/>
</dbReference>
<proteinExistence type="predicted"/>
<dbReference type="InterPro" id="IPR036465">
    <property type="entry name" value="vWFA_dom_sf"/>
</dbReference>
<feature type="chain" id="PRO_5045575176" evidence="1">
    <location>
        <begin position="20"/>
        <end position="627"/>
    </location>
</feature>
<dbReference type="EMBL" id="JBHSCX010000020">
    <property type="protein sequence ID" value="MFC4363431.1"/>
    <property type="molecule type" value="Genomic_DNA"/>
</dbReference>
<sequence length="627" mass="67743">MLRICILLFVSLLTLSAYAQVEIKAVNKAEIGAELIVTLSGAIADKSFITIVKSGAEQGSYNNYVYVQGKTQLTLLAPSVEGNYEIRLLAPSSPYATLAKTALVLVQAKASIEAPSSVAAGANFELRWSGPNNTRDYLAIGNTEQDYITYQYTNKGSPLSFIAPDKPGQYELRYFLASGDTVIARKPIDVTPVTATINAPQTIEAGKAIAITWQGPNNKGDFISIVQKGAPEGTYNSYAYTQKGNPLTLNASDFPGEYEIRYMSGQAYATLGTQALVVTAASATINAPDHAQAGTDISVNWSGPDNNGDYITIVPANSEEGAWLNYTYTRTGQPLTLKAPQTPGNYELRYSTGASYATLARKNIRIEPSKEKPGKLLASVKQTAMEKTSIAIILDASGSMLQKMDGQRRIDIAKDTLLNLTQNHIPEQTPFALRIFGKEVGSCQSDLEIPLQPLNRVNVASKIKAINAQNNAKTPIAASIKAIREDLANAGKEKLVILITDGEETCEGDPAAEIEKLSSKGIHIRLNIIGFAIDDTQLAARFAHWSKAGNGVYLSAKNSSELGKALNDALQYVYEIRGVKDELIGEAPLDNKTFSLLPGEYKVRLKGLPETEKTVVIEADETTKIEF</sequence>
<name>A0ABV8V7M6_9GAMM</name>
<organism evidence="3 4">
    <name type="scientific">Simiduia curdlanivorans</name>
    <dbReference type="NCBI Taxonomy" id="1492769"/>
    <lineage>
        <taxon>Bacteria</taxon>
        <taxon>Pseudomonadati</taxon>
        <taxon>Pseudomonadota</taxon>
        <taxon>Gammaproteobacteria</taxon>
        <taxon>Cellvibrionales</taxon>
        <taxon>Cellvibrionaceae</taxon>
        <taxon>Simiduia</taxon>
    </lineage>
</organism>
<dbReference type="SUPFAM" id="SSF53300">
    <property type="entry name" value="vWA-like"/>
    <property type="match status" value="1"/>
</dbReference>
<accession>A0ABV8V7M6</accession>
<evidence type="ECO:0000313" key="3">
    <source>
        <dbReference type="EMBL" id="MFC4363431.1"/>
    </source>
</evidence>
<reference evidence="4" key="1">
    <citation type="journal article" date="2019" name="Int. J. Syst. Evol. Microbiol.">
        <title>The Global Catalogue of Microorganisms (GCM) 10K type strain sequencing project: providing services to taxonomists for standard genome sequencing and annotation.</title>
        <authorList>
            <consortium name="The Broad Institute Genomics Platform"/>
            <consortium name="The Broad Institute Genome Sequencing Center for Infectious Disease"/>
            <person name="Wu L."/>
            <person name="Ma J."/>
        </authorList>
    </citation>
    <scope>NUCLEOTIDE SEQUENCE [LARGE SCALE GENOMIC DNA]</scope>
    <source>
        <strain evidence="4">CECT 8570</strain>
    </source>
</reference>
<evidence type="ECO:0000259" key="2">
    <source>
        <dbReference type="PROSITE" id="PS50234"/>
    </source>
</evidence>
<feature type="domain" description="VWFA" evidence="2">
    <location>
        <begin position="389"/>
        <end position="570"/>
    </location>
</feature>
<comment type="caution">
    <text evidence="3">The sequence shown here is derived from an EMBL/GenBank/DDBJ whole genome shotgun (WGS) entry which is preliminary data.</text>
</comment>
<dbReference type="SMART" id="SM00327">
    <property type="entry name" value="VWA"/>
    <property type="match status" value="1"/>
</dbReference>
<feature type="signal peptide" evidence="1">
    <location>
        <begin position="1"/>
        <end position="19"/>
    </location>
</feature>
<dbReference type="PROSITE" id="PS50234">
    <property type="entry name" value="VWFA"/>
    <property type="match status" value="1"/>
</dbReference>
<evidence type="ECO:0000313" key="4">
    <source>
        <dbReference type="Proteomes" id="UP001595840"/>
    </source>
</evidence>
<dbReference type="Pfam" id="PF00092">
    <property type="entry name" value="VWA"/>
    <property type="match status" value="1"/>
</dbReference>